<reference evidence="1" key="1">
    <citation type="submission" date="2020-11" db="EMBL/GenBank/DDBJ databases">
        <authorList>
            <consortium name="DOE Joint Genome Institute"/>
            <person name="Ahrendt S."/>
            <person name="Riley R."/>
            <person name="Andreopoulos W."/>
            <person name="Labutti K."/>
            <person name="Pangilinan J."/>
            <person name="Ruiz-Duenas F.J."/>
            <person name="Barrasa J.M."/>
            <person name="Sanchez-Garcia M."/>
            <person name="Camarero S."/>
            <person name="Miyauchi S."/>
            <person name="Serrano A."/>
            <person name="Linde D."/>
            <person name="Babiker R."/>
            <person name="Drula E."/>
            <person name="Ayuso-Fernandez I."/>
            <person name="Pacheco R."/>
            <person name="Padilla G."/>
            <person name="Ferreira P."/>
            <person name="Barriuso J."/>
            <person name="Kellner H."/>
            <person name="Castanera R."/>
            <person name="Alfaro M."/>
            <person name="Ramirez L."/>
            <person name="Pisabarro A.G."/>
            <person name="Kuo A."/>
            <person name="Tritt A."/>
            <person name="Lipzen A."/>
            <person name="He G."/>
            <person name="Yan M."/>
            <person name="Ng V."/>
            <person name="Cullen D."/>
            <person name="Martin F."/>
            <person name="Rosso M.-N."/>
            <person name="Henrissat B."/>
            <person name="Hibbett D."/>
            <person name="Martinez A.T."/>
            <person name="Grigoriev I.V."/>
        </authorList>
    </citation>
    <scope>NUCLEOTIDE SEQUENCE</scope>
    <source>
        <strain evidence="1">ATCC 90797</strain>
    </source>
</reference>
<protein>
    <submittedName>
        <fullName evidence="1">Uncharacterized protein</fullName>
    </submittedName>
</protein>
<comment type="caution">
    <text evidence="1">The sequence shown here is derived from an EMBL/GenBank/DDBJ whole genome shotgun (WGS) entry which is preliminary data.</text>
</comment>
<gene>
    <name evidence="1" type="ORF">BDN71DRAFT_1403051</name>
</gene>
<proteinExistence type="predicted"/>
<dbReference type="AlphaFoldDB" id="A0A9P5ZJL1"/>
<dbReference type="EMBL" id="MU154706">
    <property type="protein sequence ID" value="KAF9488597.1"/>
    <property type="molecule type" value="Genomic_DNA"/>
</dbReference>
<organism evidence="1 2">
    <name type="scientific">Pleurotus eryngii</name>
    <name type="common">Boletus of the steppes</name>
    <dbReference type="NCBI Taxonomy" id="5323"/>
    <lineage>
        <taxon>Eukaryota</taxon>
        <taxon>Fungi</taxon>
        <taxon>Dikarya</taxon>
        <taxon>Basidiomycota</taxon>
        <taxon>Agaricomycotina</taxon>
        <taxon>Agaricomycetes</taxon>
        <taxon>Agaricomycetidae</taxon>
        <taxon>Agaricales</taxon>
        <taxon>Pleurotineae</taxon>
        <taxon>Pleurotaceae</taxon>
        <taxon>Pleurotus</taxon>
    </lineage>
</organism>
<evidence type="ECO:0000313" key="1">
    <source>
        <dbReference type="EMBL" id="KAF9488597.1"/>
    </source>
</evidence>
<sequence length="83" mass="9915">LLSYDIACQYSWHLFHRMKELPEHLQMTDDLIKYVDYVIPKFHLFRHGSSCQLQYSINLLPGCVHSDLEDPKRWWAPGRARSI</sequence>
<name>A0A9P5ZJL1_PLEER</name>
<keyword evidence="2" id="KW-1185">Reference proteome</keyword>
<dbReference type="Pfam" id="PF18758">
    <property type="entry name" value="KDZ"/>
    <property type="match status" value="1"/>
</dbReference>
<feature type="non-terminal residue" evidence="1">
    <location>
        <position position="1"/>
    </location>
</feature>
<accession>A0A9P5ZJL1</accession>
<dbReference type="InterPro" id="IPR040521">
    <property type="entry name" value="KDZ"/>
</dbReference>
<evidence type="ECO:0000313" key="2">
    <source>
        <dbReference type="Proteomes" id="UP000807025"/>
    </source>
</evidence>
<dbReference type="Proteomes" id="UP000807025">
    <property type="component" value="Unassembled WGS sequence"/>
</dbReference>
<dbReference type="OrthoDB" id="3192989at2759"/>